<dbReference type="GO" id="GO:0050661">
    <property type="term" value="F:NADP binding"/>
    <property type="evidence" value="ECO:0007669"/>
    <property type="project" value="InterPro"/>
</dbReference>
<name>A0A1V3BZS1_9ACTN</name>
<dbReference type="InterPro" id="IPR008927">
    <property type="entry name" value="6-PGluconate_DH-like_C_sf"/>
</dbReference>
<dbReference type="InterPro" id="IPR036291">
    <property type="entry name" value="NAD(P)-bd_dom_sf"/>
</dbReference>
<dbReference type="InterPro" id="IPR015814">
    <property type="entry name" value="Pgluconate_DH_NAD-bd_C"/>
</dbReference>
<dbReference type="Gene3D" id="1.10.1040.10">
    <property type="entry name" value="N-(1-d-carboxylethyl)-l-norvaline Dehydrogenase, domain 2"/>
    <property type="match status" value="1"/>
</dbReference>
<dbReference type="Proteomes" id="UP000189004">
    <property type="component" value="Unassembled WGS sequence"/>
</dbReference>
<comment type="caution">
    <text evidence="3">The sequence shown here is derived from an EMBL/GenBank/DDBJ whole genome shotgun (WGS) entry which is preliminary data.</text>
</comment>
<dbReference type="InterPro" id="IPR013328">
    <property type="entry name" value="6PGD_dom2"/>
</dbReference>
<accession>A0A1V3BZS1</accession>
<organism evidence="3 4">
    <name type="scientific">Nocardiopsis sinuspersici</name>
    <dbReference type="NCBI Taxonomy" id="501010"/>
    <lineage>
        <taxon>Bacteria</taxon>
        <taxon>Bacillati</taxon>
        <taxon>Actinomycetota</taxon>
        <taxon>Actinomycetes</taxon>
        <taxon>Streptosporangiales</taxon>
        <taxon>Nocardiopsidaceae</taxon>
        <taxon>Nocardiopsis</taxon>
    </lineage>
</organism>
<dbReference type="Pfam" id="PF09130">
    <property type="entry name" value="DUF1932"/>
    <property type="match status" value="1"/>
</dbReference>
<proteinExistence type="predicted"/>
<evidence type="ECO:0000313" key="3">
    <source>
        <dbReference type="EMBL" id="OOC53620.1"/>
    </source>
</evidence>
<evidence type="ECO:0000313" key="4">
    <source>
        <dbReference type="Proteomes" id="UP000189004"/>
    </source>
</evidence>
<reference evidence="4" key="1">
    <citation type="submission" date="2016-08" db="EMBL/GenBank/DDBJ databases">
        <authorList>
            <person name="Tokovenko B."/>
            <person name="Kalinowski J."/>
        </authorList>
    </citation>
    <scope>NUCLEOTIDE SEQUENCE [LARGE SCALE GENOMIC DNA]</scope>
    <source>
        <strain evidence="4">UTMC102</strain>
    </source>
</reference>
<evidence type="ECO:0000259" key="2">
    <source>
        <dbReference type="Pfam" id="PF09130"/>
    </source>
</evidence>
<dbReference type="SUPFAM" id="SSF48179">
    <property type="entry name" value="6-phosphogluconate dehydrogenase C-terminal domain-like"/>
    <property type="match status" value="1"/>
</dbReference>
<gene>
    <name evidence="3" type="ORF">NOSIN_07250</name>
</gene>
<dbReference type="Gene3D" id="3.40.50.720">
    <property type="entry name" value="NAD(P)-binding Rossmann-like Domain"/>
    <property type="match status" value="1"/>
</dbReference>
<protein>
    <recommendedName>
        <fullName evidence="5">6-phosphogluconate dehydrogenase</fullName>
    </recommendedName>
</protein>
<evidence type="ECO:0008006" key="5">
    <source>
        <dbReference type="Google" id="ProtNLM"/>
    </source>
</evidence>
<feature type="domain" description="6-phosphogluconate dehydrogenase NADP-binding" evidence="1">
    <location>
        <begin position="4"/>
        <end position="131"/>
    </location>
</feature>
<feature type="domain" description="Phosphogluconate dehydrogenase NAD-binding putative C-terminal" evidence="2">
    <location>
        <begin position="182"/>
        <end position="251"/>
    </location>
</feature>
<sequence length="254" mass="26035">MTVITMVGLGEAGRLIGEGLARAGARVQGHDPFVSLSDTPIVQSPVLDDAFAGAEVVISLVGPSAAEEAAARILPLVPASAVYADLNTLSPGEKRAIGRLAADSGVPFADVAVMAPVPRAGSRTPLLAAGSGAGAFAEALSPLGTPVRTVSTEAGDAAARKLLRSVFMKGLAALIIESLDAASAAGAADEIRDQIAAELGENGRDLVDRLVEGTRRHAGRRVHEMEAVTAYLNELDVEHPVTEATLSHLRRLSA</sequence>
<dbReference type="InterPro" id="IPR006115">
    <property type="entry name" value="6PGDH_NADP-bd"/>
</dbReference>
<dbReference type="AlphaFoldDB" id="A0A1V3BZS1"/>
<dbReference type="RefSeq" id="WP_170293662.1">
    <property type="nucleotide sequence ID" value="NZ_MCOK01000001.1"/>
</dbReference>
<evidence type="ECO:0000259" key="1">
    <source>
        <dbReference type="Pfam" id="PF03446"/>
    </source>
</evidence>
<dbReference type="EMBL" id="MCOK01000001">
    <property type="protein sequence ID" value="OOC53620.1"/>
    <property type="molecule type" value="Genomic_DNA"/>
</dbReference>
<dbReference type="Pfam" id="PF03446">
    <property type="entry name" value="NAD_binding_2"/>
    <property type="match status" value="1"/>
</dbReference>
<keyword evidence="4" id="KW-1185">Reference proteome</keyword>
<dbReference type="SUPFAM" id="SSF51735">
    <property type="entry name" value="NAD(P)-binding Rossmann-fold domains"/>
    <property type="match status" value="1"/>
</dbReference>
<dbReference type="STRING" id="501010.NOSIN_07250"/>